<evidence type="ECO:0000256" key="2">
    <source>
        <dbReference type="SAM" id="Phobius"/>
    </source>
</evidence>
<feature type="region of interest" description="Disordered" evidence="1">
    <location>
        <begin position="65"/>
        <end position="84"/>
    </location>
</feature>
<keyword evidence="3" id="KW-1185">Reference proteome</keyword>
<organism evidence="3 4">
    <name type="scientific">Dinoponera quadriceps</name>
    <name type="common">South American ant</name>
    <dbReference type="NCBI Taxonomy" id="609295"/>
    <lineage>
        <taxon>Eukaryota</taxon>
        <taxon>Metazoa</taxon>
        <taxon>Ecdysozoa</taxon>
        <taxon>Arthropoda</taxon>
        <taxon>Hexapoda</taxon>
        <taxon>Insecta</taxon>
        <taxon>Pterygota</taxon>
        <taxon>Neoptera</taxon>
        <taxon>Endopterygota</taxon>
        <taxon>Hymenoptera</taxon>
        <taxon>Apocrita</taxon>
        <taxon>Aculeata</taxon>
        <taxon>Formicoidea</taxon>
        <taxon>Formicidae</taxon>
        <taxon>Ponerinae</taxon>
        <taxon>Ponerini</taxon>
        <taxon>Dinoponera</taxon>
    </lineage>
</organism>
<dbReference type="RefSeq" id="XP_014474641.1">
    <property type="nucleotide sequence ID" value="XM_014619155.1"/>
</dbReference>
<keyword evidence="2" id="KW-0812">Transmembrane</keyword>
<feature type="transmembrane region" description="Helical" evidence="2">
    <location>
        <begin position="333"/>
        <end position="355"/>
    </location>
</feature>
<dbReference type="OrthoDB" id="543859at2759"/>
<dbReference type="PANTHER" id="PTHR20992">
    <property type="entry name" value="AT15442P-RELATED"/>
    <property type="match status" value="1"/>
</dbReference>
<feature type="region of interest" description="Disordered" evidence="1">
    <location>
        <begin position="533"/>
        <end position="558"/>
    </location>
</feature>
<feature type="transmembrane region" description="Helical" evidence="2">
    <location>
        <begin position="362"/>
        <end position="391"/>
    </location>
</feature>
<sequence>MPGGVVFLVCIPTLSYEHELVFGVPLKCPEKIEKSKNKVAVGVAPKVDLRLKEVRSRPQLLTLDDDGRYDDAEDDDRGDGDVGIDVGIDTRRQRARGYSARTKSPVFVPMETVLGELLKKLKVEHVVWCKDKEDMYYEVIFPVPAGEPCENCIHCLTEMGIGVKMNSIVSVIPTQCTYSAAGLPVIKDDAARRRKEAEDRRNAWDDFVGSIRSKLTVKQVVDGVRSGGDLSFDYVLLVLTADCLAALGLVENSATNVVAAMLVSPLMGPVMSLTFGTIIADRDLQLVGLKSLMLGIFLSILFGFIFGLILGTTEMPWGYNDWPTDEMKGRGNYRSLWMGVLWALPSGTGVAVALLQGSNGPLIGVAISASLLPPVVNCGLFWALGCIWLIYRPIKMPHIKGESYTNFNSSYKYIYTDYLPVEFFCNGIISACLTFINVMCIFITAIIVLKIKEVAAPYTSTPELRRFWEHDIRLVRDKNISRDNSSLDSSYYDGLSKVKQRALERTLNAAVREAMDDETFRKVQRLSYGQHGPEEIGPRLGLHNRGNTSRSNMKKNESVEELGADLRSRMDRLTSSDNTSEDLAALDRLITYLLGQPSNPAGSNLGSWRRSRRASVRGYRQLRGNAAGVAETGGVGANIGTTPL</sequence>
<dbReference type="Proteomes" id="UP000515204">
    <property type="component" value="Unplaced"/>
</dbReference>
<gene>
    <name evidence="4" type="primary">LOC106744402</name>
</gene>
<feature type="transmembrane region" description="Helical" evidence="2">
    <location>
        <begin position="428"/>
        <end position="449"/>
    </location>
</feature>
<reference evidence="4" key="1">
    <citation type="submission" date="2025-08" db="UniProtKB">
        <authorList>
            <consortium name="RefSeq"/>
        </authorList>
    </citation>
    <scope>IDENTIFICATION</scope>
</reference>
<dbReference type="PANTHER" id="PTHR20992:SF12">
    <property type="entry name" value="IP07646P"/>
    <property type="match status" value="1"/>
</dbReference>
<evidence type="ECO:0000256" key="1">
    <source>
        <dbReference type="SAM" id="MobiDB-lite"/>
    </source>
</evidence>
<dbReference type="Pfam" id="PF04087">
    <property type="entry name" value="DUF389"/>
    <property type="match status" value="1"/>
</dbReference>
<dbReference type="KEGG" id="dqu:106744402"/>
<keyword evidence="2" id="KW-1133">Transmembrane helix</keyword>
<dbReference type="AlphaFoldDB" id="A0A6P3X8A3"/>
<evidence type="ECO:0000313" key="3">
    <source>
        <dbReference type="Proteomes" id="UP000515204"/>
    </source>
</evidence>
<feature type="transmembrane region" description="Helical" evidence="2">
    <location>
        <begin position="292"/>
        <end position="313"/>
    </location>
</feature>
<keyword evidence="2" id="KW-0472">Membrane</keyword>
<dbReference type="InterPro" id="IPR005240">
    <property type="entry name" value="DUF389"/>
</dbReference>
<evidence type="ECO:0000313" key="4">
    <source>
        <dbReference type="RefSeq" id="XP_014474641.1"/>
    </source>
</evidence>
<feature type="transmembrane region" description="Helical" evidence="2">
    <location>
        <begin position="257"/>
        <end position="280"/>
    </location>
</feature>
<dbReference type="GeneID" id="106744402"/>
<name>A0A6P3X8A3_DINQU</name>
<protein>
    <submittedName>
        <fullName evidence="4">Uncharacterized protein LOC106744402</fullName>
    </submittedName>
</protein>
<accession>A0A6P3X8A3</accession>
<proteinExistence type="predicted"/>